<dbReference type="Pfam" id="PF14371">
    <property type="entry name" value="DUF4412"/>
    <property type="match status" value="1"/>
</dbReference>
<reference evidence="2" key="1">
    <citation type="submission" date="2019-03" db="EMBL/GenBank/DDBJ databases">
        <title>Lake Tanganyika Metagenome-Assembled Genomes (MAGs).</title>
        <authorList>
            <person name="Tran P."/>
        </authorList>
    </citation>
    <scope>NUCLEOTIDE SEQUENCE</scope>
    <source>
        <strain evidence="2">K_DeepCast_65m_m2_066</strain>
    </source>
</reference>
<dbReference type="EMBL" id="VGLS01000115">
    <property type="protein sequence ID" value="MBM3223244.1"/>
    <property type="molecule type" value="Genomic_DNA"/>
</dbReference>
<name>A0A938B1S8_UNCTE</name>
<proteinExistence type="predicted"/>
<dbReference type="AlphaFoldDB" id="A0A938B1S8"/>
<evidence type="ECO:0000313" key="2">
    <source>
        <dbReference type="EMBL" id="MBM3223244.1"/>
    </source>
</evidence>
<evidence type="ECO:0000259" key="1">
    <source>
        <dbReference type="Pfam" id="PF14371"/>
    </source>
</evidence>
<comment type="caution">
    <text evidence="2">The sequence shown here is derived from an EMBL/GenBank/DDBJ whole genome shotgun (WGS) entry which is preliminary data.</text>
</comment>
<dbReference type="Proteomes" id="UP000712673">
    <property type="component" value="Unassembled WGS sequence"/>
</dbReference>
<gene>
    <name evidence="2" type="ORF">FJZ47_05490</name>
</gene>
<evidence type="ECO:0000313" key="3">
    <source>
        <dbReference type="Proteomes" id="UP000712673"/>
    </source>
</evidence>
<dbReference type="InterPro" id="IPR025524">
    <property type="entry name" value="DUF4412"/>
</dbReference>
<accession>A0A938B1S8</accession>
<sequence length="266" mass="29166">MQRLGWTLLLVLSLAGQAYAGFEGYLEMKIMLKEGAGIMKGHISAVGTRAEIDAKASQMGNMPVQMTLLMKFARPEIVHMLNDATKTYVELNVQDLNDPRAQRPAKVYSVKKLGKEKIAGYVCEHLMLTAQDGAETEVWTSKELVDLAAFREYMRRSRQGADMLGMMQALQDAGAAGFVTKLIAHDPKRGAPTMTLDLVKAEKRAVAAALFEIPTGYTKQAGLLGVMPGLLPLPPQQQQTINKALEKLTPEQRKMLEGLLKPKGGQ</sequence>
<organism evidence="2 3">
    <name type="scientific">Tectimicrobiota bacterium</name>
    <dbReference type="NCBI Taxonomy" id="2528274"/>
    <lineage>
        <taxon>Bacteria</taxon>
        <taxon>Pseudomonadati</taxon>
        <taxon>Nitrospinota/Tectimicrobiota group</taxon>
        <taxon>Candidatus Tectimicrobiota</taxon>
    </lineage>
</organism>
<feature type="domain" description="DUF4412" evidence="1">
    <location>
        <begin position="22"/>
        <end position="217"/>
    </location>
</feature>
<protein>
    <submittedName>
        <fullName evidence="2">DUF4412 domain-containing protein</fullName>
    </submittedName>
</protein>